<protein>
    <recommendedName>
        <fullName evidence="16">Ribosyldihydronicotinamide dehydrogenase [quinone]</fullName>
        <ecNumber evidence="15">1.10.5.1</ecNumber>
    </recommendedName>
    <alternativeName>
        <fullName evidence="19">NRH dehydrogenase [quinone] 2</fullName>
    </alternativeName>
    <alternativeName>
        <fullName evidence="18">NRH:quinone oxidoreductase 2</fullName>
    </alternativeName>
    <alternativeName>
        <fullName evidence="17">Quinone reductase 2</fullName>
    </alternativeName>
</protein>
<evidence type="ECO:0000256" key="7">
    <source>
        <dbReference type="ARBA" id="ARBA00022553"/>
    </source>
</evidence>
<dbReference type="FunFam" id="3.40.50.360:FF:000030">
    <property type="entry name" value="ribosyldihydronicotinamide dehydrogenase [quinone]"/>
    <property type="match status" value="1"/>
</dbReference>
<keyword evidence="23" id="KW-1185">Reference proteome</keyword>
<feature type="domain" description="Flavodoxin-like fold" evidence="21">
    <location>
        <begin position="42"/>
        <end position="249"/>
    </location>
</feature>
<feature type="transmembrane region" description="Helical" evidence="20">
    <location>
        <begin position="6"/>
        <end position="22"/>
    </location>
</feature>
<evidence type="ECO:0000256" key="12">
    <source>
        <dbReference type="ARBA" id="ARBA00023002"/>
    </source>
</evidence>
<keyword evidence="9" id="KW-0479">Metal-binding</keyword>
<keyword evidence="6" id="KW-0963">Cytoplasm</keyword>
<evidence type="ECO:0000256" key="8">
    <source>
        <dbReference type="ARBA" id="ARBA00022630"/>
    </source>
</evidence>
<dbReference type="SUPFAM" id="SSF52218">
    <property type="entry name" value="Flavoproteins"/>
    <property type="match status" value="1"/>
</dbReference>
<dbReference type="Ensembl" id="ENSMODT00000084798.1">
    <property type="protein sequence ID" value="ENSMODP00000059101.1"/>
    <property type="gene ID" value="ENSMODG00000046608.1"/>
</dbReference>
<evidence type="ECO:0000256" key="1">
    <source>
        <dbReference type="ARBA" id="ARBA00001947"/>
    </source>
</evidence>
<keyword evidence="12" id="KW-0560">Oxidoreductase</keyword>
<proteinExistence type="inferred from homology"/>
<evidence type="ECO:0000256" key="17">
    <source>
        <dbReference type="ARBA" id="ARBA00077622"/>
    </source>
</evidence>
<evidence type="ECO:0000256" key="16">
    <source>
        <dbReference type="ARBA" id="ARBA00073982"/>
    </source>
</evidence>
<dbReference type="FunCoup" id="A0A5F8HHW6">
    <property type="interactions" value="71"/>
</dbReference>
<evidence type="ECO:0000256" key="6">
    <source>
        <dbReference type="ARBA" id="ARBA00022490"/>
    </source>
</evidence>
<comment type="similarity">
    <text evidence="4">Belongs to the NAD(P)H dehydrogenase (quinone) family.</text>
</comment>
<dbReference type="Gene3D" id="3.40.50.360">
    <property type="match status" value="1"/>
</dbReference>
<comment type="catalytic activity">
    <reaction evidence="13">
        <text>1-(beta-D-ribofuranosyl)-1,4-dihydronicotinamide + a quinone + H(+) = beta-nicotinamide D-riboside + a quinol</text>
        <dbReference type="Rhea" id="RHEA:12364"/>
        <dbReference type="ChEBI" id="CHEBI:15378"/>
        <dbReference type="ChEBI" id="CHEBI:15927"/>
        <dbReference type="ChEBI" id="CHEBI:24646"/>
        <dbReference type="ChEBI" id="CHEBI:55458"/>
        <dbReference type="ChEBI" id="CHEBI:132124"/>
        <dbReference type="EC" id="1.10.5.1"/>
    </reaction>
</comment>
<comment type="subcellular location">
    <subcellularLocation>
        <location evidence="3">Cytoplasm</location>
    </subcellularLocation>
</comment>
<dbReference type="PANTHER" id="PTHR10204">
    <property type="entry name" value="NAD P H OXIDOREDUCTASE-RELATED"/>
    <property type="match status" value="1"/>
</dbReference>
<keyword evidence="20" id="KW-1133">Transmembrane helix</keyword>
<dbReference type="Proteomes" id="UP000002280">
    <property type="component" value="Chromosome 3"/>
</dbReference>
<keyword evidence="20" id="KW-0472">Membrane</keyword>
<dbReference type="Bgee" id="ENSMODG00000046608">
    <property type="expression patterns" value="Expressed in kidney and 18 other cell types or tissues"/>
</dbReference>
<evidence type="ECO:0000313" key="22">
    <source>
        <dbReference type="Ensembl" id="ENSMODP00000059101.1"/>
    </source>
</evidence>
<dbReference type="STRING" id="13616.ENSMODP00000059101"/>
<dbReference type="InterPro" id="IPR029039">
    <property type="entry name" value="Flavoprotein-like_sf"/>
</dbReference>
<dbReference type="GO" id="GO:0001512">
    <property type="term" value="F:dihydronicotinamide riboside quinone reductase activity"/>
    <property type="evidence" value="ECO:0007669"/>
    <property type="project" value="UniProtKB-EC"/>
</dbReference>
<keyword evidence="20" id="KW-0812">Transmembrane</keyword>
<evidence type="ECO:0000313" key="23">
    <source>
        <dbReference type="Proteomes" id="UP000002280"/>
    </source>
</evidence>
<evidence type="ECO:0000256" key="2">
    <source>
        <dbReference type="ARBA" id="ARBA00001974"/>
    </source>
</evidence>
<dbReference type="OMA" id="SPTMAGH"/>
<dbReference type="InParanoid" id="A0A5F8HHW6"/>
<keyword evidence="10" id="KW-0274">FAD</keyword>
<comment type="cofactor">
    <cofactor evidence="2">
        <name>FAD</name>
        <dbReference type="ChEBI" id="CHEBI:57692"/>
    </cofactor>
</comment>
<evidence type="ECO:0000256" key="9">
    <source>
        <dbReference type="ARBA" id="ARBA00022723"/>
    </source>
</evidence>
<dbReference type="PANTHER" id="PTHR10204:SF33">
    <property type="entry name" value="RIBOSYLDIHYDRONICOTINAMIDE DEHYDROGENASE [QUINONE]"/>
    <property type="match status" value="1"/>
</dbReference>
<dbReference type="GO" id="GO:0046872">
    <property type="term" value="F:metal ion binding"/>
    <property type="evidence" value="ECO:0007669"/>
    <property type="project" value="UniProtKB-KW"/>
</dbReference>
<evidence type="ECO:0000256" key="11">
    <source>
        <dbReference type="ARBA" id="ARBA00022833"/>
    </source>
</evidence>
<evidence type="ECO:0000256" key="18">
    <source>
        <dbReference type="ARBA" id="ARBA00077696"/>
    </source>
</evidence>
<keyword evidence="11" id="KW-0862">Zinc</keyword>
<reference evidence="22" key="3">
    <citation type="submission" date="2025-09" db="UniProtKB">
        <authorList>
            <consortium name="Ensembl"/>
        </authorList>
    </citation>
    <scope>IDENTIFICATION</scope>
</reference>
<dbReference type="InterPro" id="IPR003680">
    <property type="entry name" value="Flavodoxin_fold"/>
</dbReference>
<dbReference type="GeneTree" id="ENSGT00940000156563"/>
<name>A0A5F8HHW6_MONDO</name>
<evidence type="ECO:0000256" key="15">
    <source>
        <dbReference type="ARBA" id="ARBA00066401"/>
    </source>
</evidence>
<evidence type="ECO:0000256" key="10">
    <source>
        <dbReference type="ARBA" id="ARBA00022827"/>
    </source>
</evidence>
<accession>A0A5F8HHW6</accession>
<comment type="function">
    <text evidence="14">The enzyme apparently serves as a quinone reductase in connection with conjugation reactions of hydroquinones involved in detoxification pathways as well as in biosynthetic processes such as the vitamin K-dependent gamma-carboxylation of glutamate residues in prothrombin synthesis.</text>
</comment>
<reference evidence="22 23" key="1">
    <citation type="journal article" date="2007" name="Nature">
        <title>Genome of the marsupial Monodelphis domestica reveals innovation in non-coding sequences.</title>
        <authorList>
            <person name="Mikkelsen T.S."/>
            <person name="Wakefield M.J."/>
            <person name="Aken B."/>
            <person name="Amemiya C.T."/>
            <person name="Chang J.L."/>
            <person name="Duke S."/>
            <person name="Garber M."/>
            <person name="Gentles A.J."/>
            <person name="Goodstadt L."/>
            <person name="Heger A."/>
            <person name="Jurka J."/>
            <person name="Kamal M."/>
            <person name="Mauceli E."/>
            <person name="Searle S.M."/>
            <person name="Sharpe T."/>
            <person name="Baker M.L."/>
            <person name="Batzer M.A."/>
            <person name="Benos P.V."/>
            <person name="Belov K."/>
            <person name="Clamp M."/>
            <person name="Cook A."/>
            <person name="Cuff J."/>
            <person name="Das R."/>
            <person name="Davidow L."/>
            <person name="Deakin J.E."/>
            <person name="Fazzari M.J."/>
            <person name="Glass J.L."/>
            <person name="Grabherr M."/>
            <person name="Greally J.M."/>
            <person name="Gu W."/>
            <person name="Hore T.A."/>
            <person name="Huttley G.A."/>
            <person name="Kleber M."/>
            <person name="Jirtle R.L."/>
            <person name="Koina E."/>
            <person name="Lee J.T."/>
            <person name="Mahony S."/>
            <person name="Marra M.A."/>
            <person name="Miller R.D."/>
            <person name="Nicholls R.D."/>
            <person name="Oda M."/>
            <person name="Papenfuss A.T."/>
            <person name="Parra Z.E."/>
            <person name="Pollock D.D."/>
            <person name="Ray D.A."/>
            <person name="Schein J.E."/>
            <person name="Speed T.P."/>
            <person name="Thompson K."/>
            <person name="VandeBerg J.L."/>
            <person name="Wade C.M."/>
            <person name="Walker J.A."/>
            <person name="Waters P.D."/>
            <person name="Webber C."/>
            <person name="Weidman J.R."/>
            <person name="Xie X."/>
            <person name="Zody M.C."/>
            <person name="Baldwin J."/>
            <person name="Abdouelleil A."/>
            <person name="Abdulkadir J."/>
            <person name="Abebe A."/>
            <person name="Abera B."/>
            <person name="Abreu J."/>
            <person name="Acer S.C."/>
            <person name="Aftuck L."/>
            <person name="Alexander A."/>
            <person name="An P."/>
            <person name="Anderson E."/>
            <person name="Anderson S."/>
            <person name="Arachi H."/>
            <person name="Azer M."/>
            <person name="Bachantsang P."/>
            <person name="Barry A."/>
            <person name="Bayul T."/>
            <person name="Berlin A."/>
            <person name="Bessette D."/>
            <person name="Bloom T."/>
            <person name="Bloom T."/>
            <person name="Boguslavskiy L."/>
            <person name="Bonnet C."/>
            <person name="Boukhgalter B."/>
            <person name="Bourzgui I."/>
            <person name="Brown A."/>
            <person name="Cahill P."/>
            <person name="Channer S."/>
            <person name="Cheshatsang Y."/>
            <person name="Chuda L."/>
            <person name="Citroen M."/>
            <person name="Collymore A."/>
            <person name="Cooke P."/>
            <person name="Costello M."/>
            <person name="D'Aco K."/>
            <person name="Daza R."/>
            <person name="De Haan G."/>
            <person name="DeGray S."/>
            <person name="DeMaso C."/>
            <person name="Dhargay N."/>
            <person name="Dooley K."/>
            <person name="Dooley E."/>
            <person name="Doricent M."/>
            <person name="Dorje P."/>
            <person name="Dorjee K."/>
            <person name="Dupes A."/>
            <person name="Elong R."/>
            <person name="Falk J."/>
            <person name="Farina A."/>
            <person name="Faro S."/>
            <person name="Ferguson D."/>
            <person name="Fisher S."/>
            <person name="Foley C.D."/>
            <person name="Franke A."/>
            <person name="Friedrich D."/>
            <person name="Gadbois L."/>
            <person name="Gearin G."/>
            <person name="Gearin C.R."/>
            <person name="Giannoukos G."/>
            <person name="Goode T."/>
            <person name="Graham J."/>
            <person name="Grandbois E."/>
            <person name="Grewal S."/>
            <person name="Gyaltsen K."/>
            <person name="Hafez N."/>
            <person name="Hagos B."/>
            <person name="Hall J."/>
            <person name="Henson C."/>
            <person name="Hollinger A."/>
            <person name="Honan T."/>
            <person name="Huard M.D."/>
            <person name="Hughes L."/>
            <person name="Hurhula B."/>
            <person name="Husby M.E."/>
            <person name="Kamat A."/>
            <person name="Kanga B."/>
            <person name="Kashin S."/>
            <person name="Khazanovich D."/>
            <person name="Kisner P."/>
            <person name="Lance K."/>
            <person name="Lara M."/>
            <person name="Lee W."/>
            <person name="Lennon N."/>
            <person name="Letendre F."/>
            <person name="LeVine R."/>
            <person name="Lipovsky A."/>
            <person name="Liu X."/>
            <person name="Liu J."/>
            <person name="Liu S."/>
            <person name="Lokyitsang T."/>
            <person name="Lokyitsang Y."/>
            <person name="Lubonja R."/>
            <person name="Lui A."/>
            <person name="MacDonald P."/>
            <person name="Magnisalis V."/>
            <person name="Maru K."/>
            <person name="Matthews C."/>
            <person name="McCusker W."/>
            <person name="McDonough S."/>
            <person name="Mehta T."/>
            <person name="Meldrim J."/>
            <person name="Meneus L."/>
            <person name="Mihai O."/>
            <person name="Mihalev A."/>
            <person name="Mihova T."/>
            <person name="Mittelman R."/>
            <person name="Mlenga V."/>
            <person name="Montmayeur A."/>
            <person name="Mulrain L."/>
            <person name="Navidi A."/>
            <person name="Naylor J."/>
            <person name="Negash T."/>
            <person name="Nguyen T."/>
            <person name="Nguyen N."/>
            <person name="Nicol R."/>
            <person name="Norbu C."/>
            <person name="Norbu N."/>
            <person name="Novod N."/>
            <person name="O'Neill B."/>
            <person name="Osman S."/>
            <person name="Markiewicz E."/>
            <person name="Oyono O.L."/>
            <person name="Patti C."/>
            <person name="Phunkhang P."/>
            <person name="Pierre F."/>
            <person name="Priest M."/>
            <person name="Raghuraman S."/>
            <person name="Rege F."/>
            <person name="Reyes R."/>
            <person name="Rise C."/>
            <person name="Rogov P."/>
            <person name="Ross K."/>
            <person name="Ryan E."/>
            <person name="Settipalli S."/>
            <person name="Shea T."/>
            <person name="Sherpa N."/>
            <person name="Shi L."/>
            <person name="Shih D."/>
            <person name="Sparrow T."/>
            <person name="Spaulding J."/>
            <person name="Stalker J."/>
            <person name="Stange-Thomann N."/>
            <person name="Stavropoulos S."/>
            <person name="Stone C."/>
            <person name="Strader C."/>
            <person name="Tesfaye S."/>
            <person name="Thomson T."/>
            <person name="Thoulutsang Y."/>
            <person name="Thoulutsang D."/>
            <person name="Topham K."/>
            <person name="Topping I."/>
            <person name="Tsamla T."/>
            <person name="Vassiliev H."/>
            <person name="Vo A."/>
            <person name="Wangchuk T."/>
            <person name="Wangdi T."/>
            <person name="Weiand M."/>
            <person name="Wilkinson J."/>
            <person name="Wilson A."/>
            <person name="Yadav S."/>
            <person name="Young G."/>
            <person name="Yu Q."/>
            <person name="Zembek L."/>
            <person name="Zhong D."/>
            <person name="Zimmer A."/>
            <person name="Zwirko Z."/>
            <person name="Jaffe D.B."/>
            <person name="Alvarez P."/>
            <person name="Brockman W."/>
            <person name="Butler J."/>
            <person name="Chin C."/>
            <person name="Gnerre S."/>
            <person name="MacCallum I."/>
            <person name="Graves J.A."/>
            <person name="Ponting C.P."/>
            <person name="Breen M."/>
            <person name="Samollow P.B."/>
            <person name="Lander E.S."/>
            <person name="Lindblad-Toh K."/>
        </authorList>
    </citation>
    <scope>NUCLEOTIDE SEQUENCE [LARGE SCALE GENOMIC DNA]</scope>
</reference>
<dbReference type="Pfam" id="PF02525">
    <property type="entry name" value="Flavodoxin_2"/>
    <property type="match status" value="1"/>
</dbReference>
<dbReference type="InterPro" id="IPR051545">
    <property type="entry name" value="NAD(P)H_dehydrogenase_qn"/>
</dbReference>
<sequence length="269" mass="31200">MKYFNPGLTGLICIFMSWLFLLNHEKLIFKEDFFFPFYNPGKRVLIVYAHQMPTSMNGSLKDAAVTELSNQGCQVTVSDLYSMNFEPRATRQDFLGASSNSEFFNYAEEAHEAYKKGCLSKDVVEEQKKIQEADLVIFQFPMYWLSVPAILKGWLDRVLCKGFAFDIPGYFDKGFLKDKSALLSFTTGGTAEKYFQKELRGDIKYILWPLQHGVLHFCGFQILRPQINFAPEHASESKRKEMVASWARRLETIWDEKPINCTSSWYFEK</sequence>
<dbReference type="AlphaFoldDB" id="A0A5F8HHW6"/>
<evidence type="ECO:0000259" key="21">
    <source>
        <dbReference type="Pfam" id="PF02525"/>
    </source>
</evidence>
<evidence type="ECO:0000256" key="20">
    <source>
        <dbReference type="SAM" id="Phobius"/>
    </source>
</evidence>
<evidence type="ECO:0000256" key="13">
    <source>
        <dbReference type="ARBA" id="ARBA00052759"/>
    </source>
</evidence>
<organism evidence="22 23">
    <name type="scientific">Monodelphis domestica</name>
    <name type="common">Gray short-tailed opossum</name>
    <dbReference type="NCBI Taxonomy" id="13616"/>
    <lineage>
        <taxon>Eukaryota</taxon>
        <taxon>Metazoa</taxon>
        <taxon>Chordata</taxon>
        <taxon>Craniata</taxon>
        <taxon>Vertebrata</taxon>
        <taxon>Euteleostomi</taxon>
        <taxon>Mammalia</taxon>
        <taxon>Metatheria</taxon>
        <taxon>Didelphimorphia</taxon>
        <taxon>Didelphidae</taxon>
        <taxon>Monodelphis</taxon>
    </lineage>
</organism>
<comment type="cofactor">
    <cofactor evidence="1">
        <name>Zn(2+)</name>
        <dbReference type="ChEBI" id="CHEBI:29105"/>
    </cofactor>
</comment>
<reference evidence="22" key="2">
    <citation type="submission" date="2025-08" db="UniProtKB">
        <authorList>
            <consortium name="Ensembl"/>
        </authorList>
    </citation>
    <scope>IDENTIFICATION</scope>
</reference>
<evidence type="ECO:0000256" key="19">
    <source>
        <dbReference type="ARBA" id="ARBA00083661"/>
    </source>
</evidence>
<keyword evidence="8" id="KW-0285">Flavoprotein</keyword>
<evidence type="ECO:0000256" key="14">
    <source>
        <dbReference type="ARBA" id="ARBA00054856"/>
    </source>
</evidence>
<evidence type="ECO:0000256" key="3">
    <source>
        <dbReference type="ARBA" id="ARBA00004496"/>
    </source>
</evidence>
<dbReference type="GO" id="GO:0003955">
    <property type="term" value="F:NAD(P)H dehydrogenase (quinone) activity"/>
    <property type="evidence" value="ECO:0000318"/>
    <property type="project" value="GO_Central"/>
</dbReference>
<comment type="subunit">
    <text evidence="5">Homodimer.</text>
</comment>
<dbReference type="EC" id="1.10.5.1" evidence="15"/>
<evidence type="ECO:0000256" key="5">
    <source>
        <dbReference type="ARBA" id="ARBA00011738"/>
    </source>
</evidence>
<dbReference type="GO" id="GO:0005829">
    <property type="term" value="C:cytosol"/>
    <property type="evidence" value="ECO:0000318"/>
    <property type="project" value="GO_Central"/>
</dbReference>
<keyword evidence="7" id="KW-0597">Phosphoprotein</keyword>
<evidence type="ECO:0000256" key="4">
    <source>
        <dbReference type="ARBA" id="ARBA00006252"/>
    </source>
</evidence>